<dbReference type="AlphaFoldDB" id="A0A834BA18"/>
<evidence type="ECO:0000313" key="3">
    <source>
        <dbReference type="Proteomes" id="UP000664940"/>
    </source>
</evidence>
<feature type="region of interest" description="Disordered" evidence="1">
    <location>
        <begin position="72"/>
        <end position="102"/>
    </location>
</feature>
<accession>A0A834BA18</accession>
<evidence type="ECO:0000313" key="2">
    <source>
        <dbReference type="EMBL" id="KAF6125548.1"/>
    </source>
</evidence>
<protein>
    <submittedName>
        <fullName evidence="2">Uncharacterized protein</fullName>
    </submittedName>
</protein>
<comment type="caution">
    <text evidence="2">The sequence shown here is derived from an EMBL/GenBank/DDBJ whole genome shotgun (WGS) entry which is preliminary data.</text>
</comment>
<dbReference type="Proteomes" id="UP000664940">
    <property type="component" value="Unassembled WGS sequence"/>
</dbReference>
<organism evidence="2 3">
    <name type="scientific">Phyllostomus discolor</name>
    <name type="common">pale spear-nosed bat</name>
    <dbReference type="NCBI Taxonomy" id="89673"/>
    <lineage>
        <taxon>Eukaryota</taxon>
        <taxon>Metazoa</taxon>
        <taxon>Chordata</taxon>
        <taxon>Craniata</taxon>
        <taxon>Vertebrata</taxon>
        <taxon>Euteleostomi</taxon>
        <taxon>Mammalia</taxon>
        <taxon>Eutheria</taxon>
        <taxon>Laurasiatheria</taxon>
        <taxon>Chiroptera</taxon>
        <taxon>Yangochiroptera</taxon>
        <taxon>Phyllostomidae</taxon>
        <taxon>Phyllostominae</taxon>
        <taxon>Phyllostomus</taxon>
    </lineage>
</organism>
<reference evidence="2 3" key="1">
    <citation type="journal article" date="2020" name="Nature">
        <title>Six reference-quality genomes reveal evolution of bat adaptations.</title>
        <authorList>
            <person name="Jebb D."/>
            <person name="Huang Z."/>
            <person name="Pippel M."/>
            <person name="Hughes G.M."/>
            <person name="Lavrichenko K."/>
            <person name="Devanna P."/>
            <person name="Winkler S."/>
            <person name="Jermiin L.S."/>
            <person name="Skirmuntt E.C."/>
            <person name="Katzourakis A."/>
            <person name="Burkitt-Gray L."/>
            <person name="Ray D.A."/>
            <person name="Sullivan K.A.M."/>
            <person name="Roscito J.G."/>
            <person name="Kirilenko B.M."/>
            <person name="Davalos L.M."/>
            <person name="Corthals A.P."/>
            <person name="Power M.L."/>
            <person name="Jones G."/>
            <person name="Ransome R.D."/>
            <person name="Dechmann D.K.N."/>
            <person name="Locatelli A.G."/>
            <person name="Puechmaille S.J."/>
            <person name="Fedrigo O."/>
            <person name="Jarvis E.D."/>
            <person name="Hiller M."/>
            <person name="Vernes S.C."/>
            <person name="Myers E.W."/>
            <person name="Teeling E.C."/>
        </authorList>
    </citation>
    <scope>NUCLEOTIDE SEQUENCE [LARGE SCALE GENOMIC DNA]</scope>
    <source>
        <strain evidence="2">Bat1K_MPI-CBG_1</strain>
    </source>
</reference>
<evidence type="ECO:0000256" key="1">
    <source>
        <dbReference type="SAM" id="MobiDB-lite"/>
    </source>
</evidence>
<sequence>MTLPFVSLQELMNNSRPWLVSGLRGTGQLGAATSWWVTMGLGSCSDLYPPQRPWRSSRRAAPGARLLLRQGDECRLQTGPGRPSKPRWRQAGEKEPADSLSGVGIDLRGQMREGLSQETGAAGGGIPRTCRAHFCLHGLAAGSLPCSEDAASPLRTKPTFPAALPWTGLCSRFFTGEADVKSPQTQQVPTSSWN</sequence>
<name>A0A834BA18_9CHIR</name>
<dbReference type="EMBL" id="JABVXQ010000002">
    <property type="protein sequence ID" value="KAF6125548.1"/>
    <property type="molecule type" value="Genomic_DNA"/>
</dbReference>
<gene>
    <name evidence="2" type="ORF">HJG60_009965</name>
</gene>
<proteinExistence type="predicted"/>